<evidence type="ECO:0000313" key="1">
    <source>
        <dbReference type="EMBL" id="MBB5253488.1"/>
    </source>
</evidence>
<dbReference type="EMBL" id="JACHFY010000004">
    <property type="protein sequence ID" value="MBB5253488.1"/>
    <property type="molecule type" value="Genomic_DNA"/>
</dbReference>
<dbReference type="AlphaFoldDB" id="A0A650CIV4"/>
<dbReference type="EMBL" id="CP045484">
    <property type="protein sequence ID" value="QGR17794.1"/>
    <property type="molecule type" value="Genomic_DNA"/>
</dbReference>
<gene>
    <name evidence="2" type="ORF">D1869_11860</name>
    <name evidence="1" type="ORF">HNQ62_001249</name>
</gene>
<protein>
    <submittedName>
        <fullName evidence="2">Uncharacterized protein</fullName>
    </submittedName>
</protein>
<name>A0A650CIV4_SULOH</name>
<evidence type="ECO:0000313" key="2">
    <source>
        <dbReference type="EMBL" id="QGR17794.1"/>
    </source>
</evidence>
<reference evidence="1 4" key="2">
    <citation type="submission" date="2020-08" db="EMBL/GenBank/DDBJ databases">
        <title>Genomic Encyclopedia of Type Strains, Phase IV (KMG-IV): sequencing the most valuable type-strain genomes for metagenomic binning, comparative biology and taxonomic classification.</title>
        <authorList>
            <person name="Goeker M."/>
        </authorList>
    </citation>
    <scope>NUCLEOTIDE SEQUENCE [LARGE SCALE GENOMIC DNA]</scope>
    <source>
        <strain evidence="1 4">DSM 12421</strain>
    </source>
</reference>
<dbReference type="OrthoDB" id="43701at2157"/>
<dbReference type="Proteomes" id="UP000582213">
    <property type="component" value="Unassembled WGS sequence"/>
</dbReference>
<reference evidence="2 3" key="1">
    <citation type="submission" date="2019-10" db="EMBL/GenBank/DDBJ databases">
        <title>Genome Sequences from Six Type Strain Members of the Archaeal Family Sulfolobaceae: Acidianus ambivalens, Acidianus infernus, Metallosphaera prunae, Stygiolobus azoricus, Sulfolobus metallicus, and Sulfurisphaera ohwakuensis.</title>
        <authorList>
            <person name="Counts J.A."/>
            <person name="Kelly R.M."/>
        </authorList>
    </citation>
    <scope>NUCLEOTIDE SEQUENCE [LARGE SCALE GENOMIC DNA]</scope>
    <source>
        <strain evidence="2 3">TA-1</strain>
    </source>
</reference>
<evidence type="ECO:0000313" key="3">
    <source>
        <dbReference type="Proteomes" id="UP000427373"/>
    </source>
</evidence>
<dbReference type="Proteomes" id="UP000427373">
    <property type="component" value="Chromosome"/>
</dbReference>
<sequence length="114" mass="13524">MEKHKPKQKVRKRTSESIVTLKKELKALTFEPIYGESLKEIVAKLTTKIQEIIESYGYEVEFPERAKKEVEGDVYYFIYPLKIKTKHSTKKVYLEVEYLIYDENAWMGIITDVK</sequence>
<evidence type="ECO:0000313" key="4">
    <source>
        <dbReference type="Proteomes" id="UP000582213"/>
    </source>
</evidence>
<keyword evidence="3" id="KW-1185">Reference proteome</keyword>
<organism evidence="2 3">
    <name type="scientific">Sulfurisphaera ohwakuensis</name>
    <dbReference type="NCBI Taxonomy" id="69656"/>
    <lineage>
        <taxon>Archaea</taxon>
        <taxon>Thermoproteota</taxon>
        <taxon>Thermoprotei</taxon>
        <taxon>Sulfolobales</taxon>
        <taxon>Sulfolobaceae</taxon>
        <taxon>Sulfurisphaera</taxon>
    </lineage>
</organism>
<dbReference type="KEGG" id="soh:D1869_11860"/>
<proteinExistence type="predicted"/>
<dbReference type="GeneID" id="1460241"/>
<accession>A0A650CIV4</accession>
<dbReference type="RefSeq" id="WP_010980248.1">
    <property type="nucleotide sequence ID" value="NZ_AP031374.1"/>
</dbReference>